<keyword evidence="3" id="KW-0206">Cytoskeleton</keyword>
<keyword evidence="2" id="KW-0963">Cytoplasm</keyword>
<evidence type="ECO:0000259" key="6">
    <source>
        <dbReference type="Pfam" id="PF17730"/>
    </source>
</evidence>
<sequence length="569" mass="63601">MSLGFRSWTSPSRSTPNIHEASSKDIAASLHKNVLSWGVWRGPQQKESVSPRAITHSAYSQTADRRSYSSVSNLFRSASVPDVEGRSPKTAFSSITIATRKVLPSFSASREPVYLSASTQFVKVPAAPKVTFGRALSLPVSRMKVSNSQPDMCRQNSTTVTPNDFRQVYSPADELALRERGKRKVLVWRRLSRTGTNRKQDVMGGSLMDLSPQPSYRSCVHLEVPLRSASSVVFLDKSLCISLADLEGRRASQPTLFRSTFSIRLGGSSCRKSSTNSKEAKRNLGYGRPRSAKLGGYKRSNRGSNSGHGGAPSPKYRGDKVEKIAPACGVNSNADGSDTQCHGATSGLLSFRGPSHSNTKAGRQKGNADEAAFPVRSNFKQRQYTFNTRPVDYRTWSKQTRSNKAEERQEPDSSTRLQKVSASEKNLSKPKAASLGETAQTLSLKEALELFRPDFINRSQGRVRRLEQRAVRRRALQESSLDLVQDLREEGCRQRRKCTTPDPLSDNLFKPRERSISGREMQLRSRRIYNKLPEVTKKKEEEKKRAVSQTNRLRAEVFKKKLLDQILQR</sequence>
<dbReference type="PANTHER" id="PTHR21553">
    <property type="entry name" value="ALMS1-RELATED"/>
    <property type="match status" value="1"/>
</dbReference>
<evidence type="ECO:0000259" key="5">
    <source>
        <dbReference type="Pfam" id="PF15309"/>
    </source>
</evidence>
<evidence type="ECO:0000256" key="3">
    <source>
        <dbReference type="ARBA" id="ARBA00023212"/>
    </source>
</evidence>
<evidence type="ECO:0000256" key="2">
    <source>
        <dbReference type="ARBA" id="ARBA00022490"/>
    </source>
</evidence>
<dbReference type="Pfam" id="PF17730">
    <property type="entry name" value="Centro_C10orf90"/>
    <property type="match status" value="1"/>
</dbReference>
<keyword evidence="8" id="KW-1185">Reference proteome</keyword>
<feature type="compositionally biased region" description="Basic and acidic residues" evidence="4">
    <location>
        <begin position="403"/>
        <end position="413"/>
    </location>
</feature>
<feature type="compositionally biased region" description="Polar residues" evidence="4">
    <location>
        <begin position="7"/>
        <end position="17"/>
    </location>
</feature>
<feature type="domain" description="ALMS motif" evidence="5">
    <location>
        <begin position="440"/>
        <end position="569"/>
    </location>
</feature>
<feature type="domain" description="Centrosomal protein C10orf90 N-terminal" evidence="6">
    <location>
        <begin position="84"/>
        <end position="272"/>
    </location>
</feature>
<dbReference type="InterPro" id="IPR029299">
    <property type="entry name" value="ALMS_motif"/>
</dbReference>
<comment type="subcellular location">
    <subcellularLocation>
        <location evidence="1">Cytoplasm</location>
        <location evidence="1">Cytoskeleton</location>
        <location evidence="1">Microtubule organizing center</location>
        <location evidence="1">Centrosome</location>
    </subcellularLocation>
</comment>
<proteinExistence type="predicted"/>
<evidence type="ECO:0000256" key="1">
    <source>
        <dbReference type="ARBA" id="ARBA00004300"/>
    </source>
</evidence>
<dbReference type="GO" id="GO:0008017">
    <property type="term" value="F:microtubule binding"/>
    <property type="evidence" value="ECO:0007669"/>
    <property type="project" value="TreeGrafter"/>
</dbReference>
<evidence type="ECO:0000256" key="4">
    <source>
        <dbReference type="SAM" id="MobiDB-lite"/>
    </source>
</evidence>
<dbReference type="AlphaFoldDB" id="A0AAV1G3W6"/>
<dbReference type="PANTHER" id="PTHR21553:SF24">
    <property type="entry name" value="(E2-INDEPENDENT) E3 UBIQUITIN-CONJUGATING ENZYME FATS"/>
    <property type="match status" value="1"/>
</dbReference>
<dbReference type="GO" id="GO:0005813">
    <property type="term" value="C:centrosome"/>
    <property type="evidence" value="ECO:0007669"/>
    <property type="project" value="UniProtKB-SubCell"/>
</dbReference>
<dbReference type="Pfam" id="PF15309">
    <property type="entry name" value="ALMS_motif"/>
    <property type="match status" value="1"/>
</dbReference>
<dbReference type="InterPro" id="IPR041179">
    <property type="entry name" value="C10orf90_N"/>
</dbReference>
<name>A0AAV1G3W6_XYRNO</name>
<dbReference type="GO" id="GO:0005814">
    <property type="term" value="C:centriole"/>
    <property type="evidence" value="ECO:0007669"/>
    <property type="project" value="TreeGrafter"/>
</dbReference>
<protein>
    <submittedName>
        <fullName evidence="7">Uncharacterized protein LOC117812047</fullName>
    </submittedName>
</protein>
<evidence type="ECO:0000313" key="7">
    <source>
        <dbReference type="EMBL" id="CAJ1067238.1"/>
    </source>
</evidence>
<feature type="compositionally biased region" description="Polar residues" evidence="4">
    <location>
        <begin position="334"/>
        <end position="343"/>
    </location>
</feature>
<feature type="region of interest" description="Disordered" evidence="4">
    <location>
        <begin position="395"/>
        <end position="434"/>
    </location>
</feature>
<feature type="region of interest" description="Disordered" evidence="4">
    <location>
        <begin position="1"/>
        <end position="21"/>
    </location>
</feature>
<dbReference type="GO" id="GO:0046599">
    <property type="term" value="P:regulation of centriole replication"/>
    <property type="evidence" value="ECO:0007669"/>
    <property type="project" value="TreeGrafter"/>
</dbReference>
<feature type="compositionally biased region" description="Polar residues" evidence="4">
    <location>
        <begin position="414"/>
        <end position="425"/>
    </location>
</feature>
<gene>
    <name evidence="7" type="ORF">XNOV1_A022889</name>
</gene>
<feature type="region of interest" description="Disordered" evidence="4">
    <location>
        <begin position="267"/>
        <end position="318"/>
    </location>
</feature>
<dbReference type="Proteomes" id="UP001178508">
    <property type="component" value="Chromosome 11"/>
</dbReference>
<evidence type="ECO:0000313" key="8">
    <source>
        <dbReference type="Proteomes" id="UP001178508"/>
    </source>
</evidence>
<reference evidence="7" key="1">
    <citation type="submission" date="2023-08" db="EMBL/GenBank/DDBJ databases">
        <authorList>
            <person name="Alioto T."/>
            <person name="Alioto T."/>
            <person name="Gomez Garrido J."/>
        </authorList>
    </citation>
    <scope>NUCLEOTIDE SEQUENCE</scope>
</reference>
<accession>A0AAV1G3W6</accession>
<dbReference type="GO" id="GO:0005829">
    <property type="term" value="C:cytosol"/>
    <property type="evidence" value="ECO:0007669"/>
    <property type="project" value="TreeGrafter"/>
</dbReference>
<feature type="region of interest" description="Disordered" evidence="4">
    <location>
        <begin position="334"/>
        <end position="376"/>
    </location>
</feature>
<organism evidence="7 8">
    <name type="scientific">Xyrichtys novacula</name>
    <name type="common">Pearly razorfish</name>
    <name type="synonym">Hemipteronotus novacula</name>
    <dbReference type="NCBI Taxonomy" id="13765"/>
    <lineage>
        <taxon>Eukaryota</taxon>
        <taxon>Metazoa</taxon>
        <taxon>Chordata</taxon>
        <taxon>Craniata</taxon>
        <taxon>Vertebrata</taxon>
        <taxon>Euteleostomi</taxon>
        <taxon>Actinopterygii</taxon>
        <taxon>Neopterygii</taxon>
        <taxon>Teleostei</taxon>
        <taxon>Neoteleostei</taxon>
        <taxon>Acanthomorphata</taxon>
        <taxon>Eupercaria</taxon>
        <taxon>Labriformes</taxon>
        <taxon>Labridae</taxon>
        <taxon>Xyrichtys</taxon>
    </lineage>
</organism>
<dbReference type="EMBL" id="OY660874">
    <property type="protein sequence ID" value="CAJ1067238.1"/>
    <property type="molecule type" value="Genomic_DNA"/>
</dbReference>